<dbReference type="PANTHER" id="PTHR11078">
    <property type="entry name" value="N UTILIZATION SUBSTANCE PROTEIN B-RELATED"/>
    <property type="match status" value="1"/>
</dbReference>
<protein>
    <recommendedName>
        <fullName evidence="6">NusB/RsmB/TIM44 domain-containing protein</fullName>
    </recommendedName>
</protein>
<keyword evidence="3" id="KW-0694">RNA-binding</keyword>
<evidence type="ECO:0000259" key="6">
    <source>
        <dbReference type="Pfam" id="PF01029"/>
    </source>
</evidence>
<dbReference type="GO" id="GO:0031564">
    <property type="term" value="P:transcription antitermination"/>
    <property type="evidence" value="ECO:0007669"/>
    <property type="project" value="UniProtKB-KW"/>
</dbReference>
<evidence type="ECO:0000313" key="7">
    <source>
        <dbReference type="EMBL" id="NBG67285.1"/>
    </source>
</evidence>
<evidence type="ECO:0000256" key="2">
    <source>
        <dbReference type="ARBA" id="ARBA00022814"/>
    </source>
</evidence>
<dbReference type="PANTHER" id="PTHR11078:SF3">
    <property type="entry name" value="ANTITERMINATION NUSB DOMAIN-CONTAINING PROTEIN"/>
    <property type="match status" value="1"/>
</dbReference>
<keyword evidence="8" id="KW-1185">Reference proteome</keyword>
<dbReference type="InterPro" id="IPR035926">
    <property type="entry name" value="NusB-like_sf"/>
</dbReference>
<evidence type="ECO:0000256" key="3">
    <source>
        <dbReference type="ARBA" id="ARBA00022884"/>
    </source>
</evidence>
<evidence type="ECO:0000256" key="1">
    <source>
        <dbReference type="ARBA" id="ARBA00005952"/>
    </source>
</evidence>
<dbReference type="GO" id="GO:0003723">
    <property type="term" value="F:RNA binding"/>
    <property type="evidence" value="ECO:0007669"/>
    <property type="project" value="UniProtKB-KW"/>
</dbReference>
<dbReference type="GO" id="GO:0005829">
    <property type="term" value="C:cytosol"/>
    <property type="evidence" value="ECO:0007669"/>
    <property type="project" value="TreeGrafter"/>
</dbReference>
<gene>
    <name evidence="7" type="ORF">GQN54_14245</name>
</gene>
<dbReference type="Pfam" id="PF01029">
    <property type="entry name" value="NusB"/>
    <property type="match status" value="1"/>
</dbReference>
<dbReference type="GO" id="GO:0006353">
    <property type="term" value="P:DNA-templated transcription termination"/>
    <property type="evidence" value="ECO:0007669"/>
    <property type="project" value="InterPro"/>
</dbReference>
<proteinExistence type="inferred from homology"/>
<dbReference type="InterPro" id="IPR006027">
    <property type="entry name" value="NusB_RsmB_TIM44"/>
</dbReference>
<evidence type="ECO:0000256" key="4">
    <source>
        <dbReference type="ARBA" id="ARBA00023015"/>
    </source>
</evidence>
<dbReference type="InterPro" id="IPR011605">
    <property type="entry name" value="NusB_fam"/>
</dbReference>
<keyword evidence="5" id="KW-0804">Transcription</keyword>
<dbReference type="RefSeq" id="WP_160634237.1">
    <property type="nucleotide sequence ID" value="NZ_WWNE01000018.1"/>
</dbReference>
<dbReference type="AlphaFoldDB" id="A0A6N9NSB7"/>
<comment type="similarity">
    <text evidence="1">Belongs to the NusB family.</text>
</comment>
<evidence type="ECO:0000256" key="5">
    <source>
        <dbReference type="ARBA" id="ARBA00023163"/>
    </source>
</evidence>
<reference evidence="7 8" key="1">
    <citation type="submission" date="2019-12" db="EMBL/GenBank/DDBJ databases">
        <authorList>
            <person name="Zhao J."/>
        </authorList>
    </citation>
    <scope>NUCLEOTIDE SEQUENCE [LARGE SCALE GENOMIC DNA]</scope>
    <source>
        <strain evidence="7 8">S-15</strain>
    </source>
</reference>
<sequence length="316" mass="37077">MLNRRILRVKVMQALYAFFQSSSTELSKGEKELFLSIERMYDLYLYFLLLPIELAELAEAQQMEAKNKALPTDEDLNPNRTFVDNEIIRQLRENETIQSAFKSHKISWAADRDDLKRLLKELRATPLFQNYIHSEEKGFDRDRKFLMDFYKEVVSESEMLQNLFHERSIYWDHDDVDFAISMALKHVKKIKSETSAGGNLMAMFKDDLDDRDFVKNLFRKTIINNNENTKLIEEKTKNWDVERIAVLDVLCMKMAITELTEFSSIPIKVTLNEYIEVSKLFSSPKSKVFINGILDKLVADFKEAKKIRKVGRGLME</sequence>
<evidence type="ECO:0000313" key="8">
    <source>
        <dbReference type="Proteomes" id="UP000470771"/>
    </source>
</evidence>
<keyword evidence="4" id="KW-0805">Transcription regulation</keyword>
<name>A0A6N9NSB7_9FLAO</name>
<dbReference type="Proteomes" id="UP000470771">
    <property type="component" value="Unassembled WGS sequence"/>
</dbReference>
<dbReference type="EMBL" id="WWNE01000018">
    <property type="protein sequence ID" value="NBG67285.1"/>
    <property type="molecule type" value="Genomic_DNA"/>
</dbReference>
<accession>A0A6N9NSB7</accession>
<comment type="caution">
    <text evidence="7">The sequence shown here is derived from an EMBL/GenBank/DDBJ whole genome shotgun (WGS) entry which is preliminary data.</text>
</comment>
<dbReference type="Gene3D" id="1.10.940.10">
    <property type="entry name" value="NusB-like"/>
    <property type="match status" value="1"/>
</dbReference>
<feature type="domain" description="NusB/RsmB/TIM44" evidence="6">
    <location>
        <begin position="204"/>
        <end position="297"/>
    </location>
</feature>
<dbReference type="SUPFAM" id="SSF48013">
    <property type="entry name" value="NusB-like"/>
    <property type="match status" value="1"/>
</dbReference>
<keyword evidence="2" id="KW-0889">Transcription antitermination</keyword>
<organism evidence="7 8">
    <name type="scientific">Acidiluteibacter ferrifornacis</name>
    <dbReference type="NCBI Taxonomy" id="2692424"/>
    <lineage>
        <taxon>Bacteria</taxon>
        <taxon>Pseudomonadati</taxon>
        <taxon>Bacteroidota</taxon>
        <taxon>Flavobacteriia</taxon>
        <taxon>Flavobacteriales</taxon>
        <taxon>Cryomorphaceae</taxon>
        <taxon>Acidiluteibacter</taxon>
    </lineage>
</organism>